<dbReference type="Pfam" id="PF00126">
    <property type="entry name" value="HTH_1"/>
    <property type="match status" value="1"/>
</dbReference>
<keyword evidence="2" id="KW-0805">Transcription regulation</keyword>
<reference evidence="6" key="2">
    <citation type="journal article" date="2021" name="PeerJ">
        <title>Extensive microbial diversity within the chicken gut microbiome revealed by metagenomics and culture.</title>
        <authorList>
            <person name="Gilroy R."/>
            <person name="Ravi A."/>
            <person name="Getino M."/>
            <person name="Pursley I."/>
            <person name="Horton D.L."/>
            <person name="Alikhan N.F."/>
            <person name="Baker D."/>
            <person name="Gharbi K."/>
            <person name="Hall N."/>
            <person name="Watson M."/>
            <person name="Adriaenssens E.M."/>
            <person name="Foster-Nyarko E."/>
            <person name="Jarju S."/>
            <person name="Secka A."/>
            <person name="Antonio M."/>
            <person name="Oren A."/>
            <person name="Chaudhuri R.R."/>
            <person name="La Ragione R."/>
            <person name="Hildebrand F."/>
            <person name="Pallen M.J."/>
        </authorList>
    </citation>
    <scope>NUCLEOTIDE SEQUENCE</scope>
    <source>
        <strain evidence="6">ChiSxjej2B14-6234</strain>
    </source>
</reference>
<dbReference type="PANTHER" id="PTHR30126">
    <property type="entry name" value="HTH-TYPE TRANSCRIPTIONAL REGULATOR"/>
    <property type="match status" value="1"/>
</dbReference>
<dbReference type="EMBL" id="DVFJ01000036">
    <property type="protein sequence ID" value="HIQ72584.1"/>
    <property type="molecule type" value="Genomic_DNA"/>
</dbReference>
<reference evidence="6" key="1">
    <citation type="submission" date="2020-10" db="EMBL/GenBank/DDBJ databases">
        <authorList>
            <person name="Gilroy R."/>
        </authorList>
    </citation>
    <scope>NUCLEOTIDE SEQUENCE</scope>
    <source>
        <strain evidence="6">ChiSxjej2B14-6234</strain>
    </source>
</reference>
<dbReference type="Gene3D" id="3.40.190.290">
    <property type="match status" value="1"/>
</dbReference>
<evidence type="ECO:0000256" key="1">
    <source>
        <dbReference type="ARBA" id="ARBA00009437"/>
    </source>
</evidence>
<sequence>MTLRHLRVFLAVVDSGSMSGAARALYIAQPSVSGAVAELEAHYGALLFERIGRRLVITPAGERLAGYARRMLSLSEDMEAVMRSGADSLRVCLGASVTVGVCVMSGLVRALTDACPGVDCQVQVENSSDIEARLLHSELDMALVEGSIKRPEIVSRPVMRDRLVLVEAPNGALQGRSRVALRDLAGLPFLLREQGSGTRALFEQALDAQGIDIRERWTCVSAQSIVAAAREGLGLTVISRRLVEQDIARGTLREIEVEDAHFERSFSLCYHKDKYLTPPLCTFMRLCEQWGEKER</sequence>
<evidence type="ECO:0000256" key="4">
    <source>
        <dbReference type="ARBA" id="ARBA00023163"/>
    </source>
</evidence>
<feature type="domain" description="HTH lysR-type" evidence="5">
    <location>
        <begin position="1"/>
        <end position="58"/>
    </location>
</feature>
<proteinExistence type="inferred from homology"/>
<dbReference type="PROSITE" id="PS50931">
    <property type="entry name" value="HTH_LYSR"/>
    <property type="match status" value="1"/>
</dbReference>
<evidence type="ECO:0000256" key="2">
    <source>
        <dbReference type="ARBA" id="ARBA00023015"/>
    </source>
</evidence>
<dbReference type="SUPFAM" id="SSF53850">
    <property type="entry name" value="Periplasmic binding protein-like II"/>
    <property type="match status" value="1"/>
</dbReference>
<keyword evidence="4" id="KW-0804">Transcription</keyword>
<dbReference type="FunFam" id="1.10.10.10:FF:000001">
    <property type="entry name" value="LysR family transcriptional regulator"/>
    <property type="match status" value="1"/>
</dbReference>
<dbReference type="InterPro" id="IPR000847">
    <property type="entry name" value="LysR_HTH_N"/>
</dbReference>
<keyword evidence="3" id="KW-0238">DNA-binding</keyword>
<evidence type="ECO:0000313" key="6">
    <source>
        <dbReference type="EMBL" id="HIQ72584.1"/>
    </source>
</evidence>
<dbReference type="GO" id="GO:0000976">
    <property type="term" value="F:transcription cis-regulatory region binding"/>
    <property type="evidence" value="ECO:0007669"/>
    <property type="project" value="TreeGrafter"/>
</dbReference>
<dbReference type="Gene3D" id="1.10.10.10">
    <property type="entry name" value="Winged helix-like DNA-binding domain superfamily/Winged helix DNA-binding domain"/>
    <property type="match status" value="1"/>
</dbReference>
<dbReference type="InterPro" id="IPR036388">
    <property type="entry name" value="WH-like_DNA-bd_sf"/>
</dbReference>
<comment type="caution">
    <text evidence="6">The sequence shown here is derived from an EMBL/GenBank/DDBJ whole genome shotgun (WGS) entry which is preliminary data.</text>
</comment>
<dbReference type="PANTHER" id="PTHR30126:SF39">
    <property type="entry name" value="HTH-TYPE TRANSCRIPTIONAL REGULATOR CYSL"/>
    <property type="match status" value="1"/>
</dbReference>
<organism evidence="6 7">
    <name type="scientific">Candidatus Onthenecus intestinigallinarum</name>
    <dbReference type="NCBI Taxonomy" id="2840875"/>
    <lineage>
        <taxon>Bacteria</taxon>
        <taxon>Bacillati</taxon>
        <taxon>Bacillota</taxon>
        <taxon>Clostridia</taxon>
        <taxon>Eubacteriales</taxon>
        <taxon>Candidatus Onthenecus</taxon>
    </lineage>
</organism>
<dbReference type="SUPFAM" id="SSF46785">
    <property type="entry name" value="Winged helix' DNA-binding domain"/>
    <property type="match status" value="1"/>
</dbReference>
<dbReference type="Pfam" id="PF03466">
    <property type="entry name" value="LysR_substrate"/>
    <property type="match status" value="1"/>
</dbReference>
<dbReference type="InterPro" id="IPR036390">
    <property type="entry name" value="WH_DNA-bd_sf"/>
</dbReference>
<dbReference type="InterPro" id="IPR005119">
    <property type="entry name" value="LysR_subst-bd"/>
</dbReference>
<comment type="similarity">
    <text evidence="1">Belongs to the LysR transcriptional regulatory family.</text>
</comment>
<gene>
    <name evidence="6" type="ORF">IAB73_10310</name>
</gene>
<evidence type="ECO:0000256" key="3">
    <source>
        <dbReference type="ARBA" id="ARBA00023125"/>
    </source>
</evidence>
<dbReference type="GO" id="GO:0003700">
    <property type="term" value="F:DNA-binding transcription factor activity"/>
    <property type="evidence" value="ECO:0007669"/>
    <property type="project" value="InterPro"/>
</dbReference>
<accession>A0A9D0ZBC5</accession>
<dbReference type="Proteomes" id="UP000886887">
    <property type="component" value="Unassembled WGS sequence"/>
</dbReference>
<name>A0A9D0ZBC5_9FIRM</name>
<evidence type="ECO:0000313" key="7">
    <source>
        <dbReference type="Proteomes" id="UP000886887"/>
    </source>
</evidence>
<dbReference type="AlphaFoldDB" id="A0A9D0ZBC5"/>
<dbReference type="PRINTS" id="PR00039">
    <property type="entry name" value="HTHLYSR"/>
</dbReference>
<evidence type="ECO:0000259" key="5">
    <source>
        <dbReference type="PROSITE" id="PS50931"/>
    </source>
</evidence>
<protein>
    <submittedName>
        <fullName evidence="6">LysR family transcriptional regulator</fullName>
    </submittedName>
</protein>